<sequence length="131" mass="14758">MKVEMQRKLAHDKYEASTSLQVLALRPNSKAVAFSIDNGPKELIQWRFSDQINRLIVFKPSGQILYTSHLVNAGDKELFCLTCYIKMTNALYFGGHDLLGLLFGLLPSHNLQYGSLIVAGMNNLNAMSRWP</sequence>
<name>L8HBL1_ACACF</name>
<dbReference type="VEuPathDB" id="AmoebaDB:ACA1_348220"/>
<reference evidence="1 2" key="1">
    <citation type="journal article" date="2013" name="Genome Biol.">
        <title>Genome of Acanthamoeba castellanii highlights extensive lateral gene transfer and early evolution of tyrosine kinase signaling.</title>
        <authorList>
            <person name="Clarke M."/>
            <person name="Lohan A.J."/>
            <person name="Liu B."/>
            <person name="Lagkouvardos I."/>
            <person name="Roy S."/>
            <person name="Zafar N."/>
            <person name="Bertelli C."/>
            <person name="Schilde C."/>
            <person name="Kianianmomeni A."/>
            <person name="Burglin T.R."/>
            <person name="Frech C."/>
            <person name="Turcotte B."/>
            <person name="Kopec K.O."/>
            <person name="Synnott J.M."/>
            <person name="Choo C."/>
            <person name="Paponov I."/>
            <person name="Finkler A."/>
            <person name="Soon Heng Tan C."/>
            <person name="Hutchins A.P."/>
            <person name="Weinmeier T."/>
            <person name="Rattei T."/>
            <person name="Chu J.S."/>
            <person name="Gimenez G."/>
            <person name="Irimia M."/>
            <person name="Rigden D.J."/>
            <person name="Fitzpatrick D.A."/>
            <person name="Lorenzo-Morales J."/>
            <person name="Bateman A."/>
            <person name="Chiu C.H."/>
            <person name="Tang P."/>
            <person name="Hegemann P."/>
            <person name="Fromm H."/>
            <person name="Raoult D."/>
            <person name="Greub G."/>
            <person name="Miranda-Saavedra D."/>
            <person name="Chen N."/>
            <person name="Nash P."/>
            <person name="Ginger M.L."/>
            <person name="Horn M."/>
            <person name="Schaap P."/>
            <person name="Caler L."/>
            <person name="Loftus B."/>
        </authorList>
    </citation>
    <scope>NUCLEOTIDE SEQUENCE [LARGE SCALE GENOMIC DNA]</scope>
    <source>
        <strain evidence="1 2">Neff</strain>
    </source>
</reference>
<organism evidence="1 2">
    <name type="scientific">Acanthamoeba castellanii (strain ATCC 30010 / Neff)</name>
    <dbReference type="NCBI Taxonomy" id="1257118"/>
    <lineage>
        <taxon>Eukaryota</taxon>
        <taxon>Amoebozoa</taxon>
        <taxon>Discosea</taxon>
        <taxon>Longamoebia</taxon>
        <taxon>Centramoebida</taxon>
        <taxon>Acanthamoebidae</taxon>
        <taxon>Acanthamoeba</taxon>
    </lineage>
</organism>
<dbReference type="GeneID" id="14926823"/>
<gene>
    <name evidence="1" type="ORF">ACA1_348220</name>
</gene>
<dbReference type="AlphaFoldDB" id="L8HBL1"/>
<dbReference type="RefSeq" id="XP_004367719.1">
    <property type="nucleotide sequence ID" value="XM_004367662.1"/>
</dbReference>
<keyword evidence="2" id="KW-1185">Reference proteome</keyword>
<proteinExistence type="predicted"/>
<dbReference type="EMBL" id="KB007881">
    <property type="protein sequence ID" value="ELR22580.1"/>
    <property type="molecule type" value="Genomic_DNA"/>
</dbReference>
<accession>L8HBL1</accession>
<protein>
    <submittedName>
        <fullName evidence="1">Uncharacterized protein</fullName>
    </submittedName>
</protein>
<evidence type="ECO:0000313" key="2">
    <source>
        <dbReference type="Proteomes" id="UP000011083"/>
    </source>
</evidence>
<dbReference type="Proteomes" id="UP000011083">
    <property type="component" value="Unassembled WGS sequence"/>
</dbReference>
<evidence type="ECO:0000313" key="1">
    <source>
        <dbReference type="EMBL" id="ELR22580.1"/>
    </source>
</evidence>
<dbReference type="KEGG" id="acan:ACA1_348220"/>